<dbReference type="PANTHER" id="PTHR33841:SF1">
    <property type="entry name" value="DNA METHYLTRANSFERASE A"/>
    <property type="match status" value="1"/>
</dbReference>
<keyword evidence="2" id="KW-0489">Methyltransferase</keyword>
<sequence>MTARRNRRRSGTPNPADDRDFRRALQRQVDALVATVTLKDPPSGLGLTAERERREQVAAAWLYMSCVAVWAEDHQLVEPLLRTAPPGMVRNAASAPLWLGRAFEALTRHPSTQWLLHPEYNPMLWAGAPSATACDNLITWWATQAPSLAWPDQDGYPPSISGWVIGDLLQILSPQRRARHALVQTPHYVADFILDRTLPPAADTFRDEPVLRLIDPTAGTGHYLIRAVDYLWQWYTTGRMDSRSVDQPPIADGPALPPGEAIRRILASVDGVDIDPLTAAVARLRMTVYLGHLLTGAGLLPRPLRLAAVPAWVTPRIAVGDSLLIGKISRAEYGRLHPHLVDLPGAAFPLSDFAWPADQAATTAPARPGRSS</sequence>
<dbReference type="RefSeq" id="WP_377572416.1">
    <property type="nucleotide sequence ID" value="NZ_JBHTMP010000029.1"/>
</dbReference>
<dbReference type="EMBL" id="JBHTMP010000029">
    <property type="protein sequence ID" value="MFD1323264.1"/>
    <property type="molecule type" value="Genomic_DNA"/>
</dbReference>
<evidence type="ECO:0000256" key="4">
    <source>
        <dbReference type="ARBA" id="ARBA00047942"/>
    </source>
</evidence>
<evidence type="ECO:0000256" key="5">
    <source>
        <dbReference type="SAM" id="MobiDB-lite"/>
    </source>
</evidence>
<proteinExistence type="predicted"/>
<evidence type="ECO:0000256" key="2">
    <source>
        <dbReference type="ARBA" id="ARBA00022603"/>
    </source>
</evidence>
<evidence type="ECO:0000313" key="6">
    <source>
        <dbReference type="EMBL" id="MFD1323264.1"/>
    </source>
</evidence>
<dbReference type="PANTHER" id="PTHR33841">
    <property type="entry name" value="DNA METHYLTRANSFERASE YEEA-RELATED"/>
    <property type="match status" value="1"/>
</dbReference>
<comment type="caution">
    <text evidence="6">The sequence shown here is derived from an EMBL/GenBank/DDBJ whole genome shotgun (WGS) entry which is preliminary data.</text>
</comment>
<feature type="region of interest" description="Disordered" evidence="5">
    <location>
        <begin position="1"/>
        <end position="20"/>
    </location>
</feature>
<evidence type="ECO:0000313" key="7">
    <source>
        <dbReference type="Proteomes" id="UP001597260"/>
    </source>
</evidence>
<name>A0ABW3YIY8_9ACTN</name>
<dbReference type="InterPro" id="IPR050953">
    <property type="entry name" value="N4_N6_ade-DNA_methylase"/>
</dbReference>
<comment type="catalytic activity">
    <reaction evidence="4">
        <text>a 2'-deoxyadenosine in DNA + S-adenosyl-L-methionine = an N(6)-methyl-2'-deoxyadenosine in DNA + S-adenosyl-L-homocysteine + H(+)</text>
        <dbReference type="Rhea" id="RHEA:15197"/>
        <dbReference type="Rhea" id="RHEA-COMP:12418"/>
        <dbReference type="Rhea" id="RHEA-COMP:12419"/>
        <dbReference type="ChEBI" id="CHEBI:15378"/>
        <dbReference type="ChEBI" id="CHEBI:57856"/>
        <dbReference type="ChEBI" id="CHEBI:59789"/>
        <dbReference type="ChEBI" id="CHEBI:90615"/>
        <dbReference type="ChEBI" id="CHEBI:90616"/>
        <dbReference type="EC" id="2.1.1.72"/>
    </reaction>
</comment>
<accession>A0ABW3YIY8</accession>
<evidence type="ECO:0000256" key="1">
    <source>
        <dbReference type="ARBA" id="ARBA00011900"/>
    </source>
</evidence>
<dbReference type="EC" id="2.1.1.72" evidence="1"/>
<keyword evidence="7" id="KW-1185">Reference proteome</keyword>
<feature type="compositionally biased region" description="Basic residues" evidence="5">
    <location>
        <begin position="1"/>
        <end position="10"/>
    </location>
</feature>
<dbReference type="SUPFAM" id="SSF53335">
    <property type="entry name" value="S-adenosyl-L-methionine-dependent methyltransferases"/>
    <property type="match status" value="1"/>
</dbReference>
<dbReference type="InterPro" id="IPR029063">
    <property type="entry name" value="SAM-dependent_MTases_sf"/>
</dbReference>
<evidence type="ECO:0000256" key="3">
    <source>
        <dbReference type="ARBA" id="ARBA00022679"/>
    </source>
</evidence>
<protein>
    <recommendedName>
        <fullName evidence="1">site-specific DNA-methyltransferase (adenine-specific)</fullName>
        <ecNumber evidence="1">2.1.1.72</ecNumber>
    </recommendedName>
</protein>
<organism evidence="6 7">
    <name type="scientific">Micromonospora sonneratiae</name>
    <dbReference type="NCBI Taxonomy" id="1184706"/>
    <lineage>
        <taxon>Bacteria</taxon>
        <taxon>Bacillati</taxon>
        <taxon>Actinomycetota</taxon>
        <taxon>Actinomycetes</taxon>
        <taxon>Micromonosporales</taxon>
        <taxon>Micromonosporaceae</taxon>
        <taxon>Micromonospora</taxon>
    </lineage>
</organism>
<dbReference type="Gene3D" id="3.40.50.150">
    <property type="entry name" value="Vaccinia Virus protein VP39"/>
    <property type="match status" value="1"/>
</dbReference>
<dbReference type="Proteomes" id="UP001597260">
    <property type="component" value="Unassembled WGS sequence"/>
</dbReference>
<gene>
    <name evidence="6" type="ORF">ACFQ4H_19435</name>
</gene>
<keyword evidence="3" id="KW-0808">Transferase</keyword>
<reference evidence="7" key="1">
    <citation type="journal article" date="2019" name="Int. J. Syst. Evol. Microbiol.">
        <title>The Global Catalogue of Microorganisms (GCM) 10K type strain sequencing project: providing services to taxonomists for standard genome sequencing and annotation.</title>
        <authorList>
            <consortium name="The Broad Institute Genomics Platform"/>
            <consortium name="The Broad Institute Genome Sequencing Center for Infectious Disease"/>
            <person name="Wu L."/>
            <person name="Ma J."/>
        </authorList>
    </citation>
    <scope>NUCLEOTIDE SEQUENCE [LARGE SCALE GENOMIC DNA]</scope>
    <source>
        <strain evidence="7">JCM 31037</strain>
    </source>
</reference>